<evidence type="ECO:0000256" key="5">
    <source>
        <dbReference type="ARBA" id="ARBA00049288"/>
    </source>
</evidence>
<dbReference type="SUPFAM" id="SSF48256">
    <property type="entry name" value="Citrate synthase"/>
    <property type="match status" value="1"/>
</dbReference>
<evidence type="ECO:0000256" key="1">
    <source>
        <dbReference type="ARBA" id="ARBA00005163"/>
    </source>
</evidence>
<dbReference type="GO" id="GO:0005975">
    <property type="term" value="P:carbohydrate metabolic process"/>
    <property type="evidence" value="ECO:0007669"/>
    <property type="project" value="TreeGrafter"/>
</dbReference>
<dbReference type="InterPro" id="IPR016143">
    <property type="entry name" value="Citrate_synth-like_sm_a-sub"/>
</dbReference>
<dbReference type="InterPro" id="IPR011278">
    <property type="entry name" value="2-MeCitrate/Citrate_synth_II"/>
</dbReference>
<dbReference type="PRINTS" id="PR00143">
    <property type="entry name" value="CITRTSNTHASE"/>
</dbReference>
<keyword evidence="3" id="KW-0816">Tricarboxylic acid cycle</keyword>
<evidence type="ECO:0000256" key="7">
    <source>
        <dbReference type="PIRSR" id="PIRSR001369-1"/>
    </source>
</evidence>
<dbReference type="Gene3D" id="1.10.580.10">
    <property type="entry name" value="Citrate Synthase, domain 1"/>
    <property type="match status" value="1"/>
</dbReference>
<organism evidence="9 10">
    <name type="scientific">Candidatus Sysuiplasma superficiale</name>
    <dbReference type="NCBI Taxonomy" id="2823368"/>
    <lineage>
        <taxon>Archaea</taxon>
        <taxon>Methanobacteriati</taxon>
        <taxon>Thermoplasmatota</taxon>
        <taxon>Thermoplasmata</taxon>
        <taxon>Candidatus Sysuiplasmatales</taxon>
        <taxon>Candidatus Sysuiplasmataceae</taxon>
        <taxon>Candidatus Sysuiplasma</taxon>
    </lineage>
</organism>
<comment type="pathway">
    <text evidence="1">Carbohydrate metabolism; tricarboxylic acid cycle.</text>
</comment>
<dbReference type="AlphaFoldDB" id="A0A8J7YM55"/>
<dbReference type="EC" id="2.3.3.16" evidence="6"/>
<feature type="active site" evidence="7">
    <location>
        <position position="258"/>
    </location>
</feature>
<evidence type="ECO:0000256" key="4">
    <source>
        <dbReference type="ARBA" id="ARBA00022679"/>
    </source>
</evidence>
<gene>
    <name evidence="9" type="ORF">J9259_01135</name>
</gene>
<proteinExistence type="inferred from homology"/>
<evidence type="ECO:0000256" key="6">
    <source>
        <dbReference type="PIRNR" id="PIRNR001369"/>
    </source>
</evidence>
<dbReference type="PANTHER" id="PTHR11739:SF4">
    <property type="entry name" value="CITRATE SYNTHASE, PEROXISOMAL"/>
    <property type="match status" value="1"/>
</dbReference>
<dbReference type="GO" id="GO:0005737">
    <property type="term" value="C:cytoplasm"/>
    <property type="evidence" value="ECO:0007669"/>
    <property type="project" value="InterPro"/>
</dbReference>
<dbReference type="NCBIfam" id="TIGR01800">
    <property type="entry name" value="cit_synth_II"/>
    <property type="match status" value="1"/>
</dbReference>
<dbReference type="InterPro" id="IPR002020">
    <property type="entry name" value="Citrate_synthase"/>
</dbReference>
<dbReference type="PIRSF" id="PIRSF001369">
    <property type="entry name" value="Citrate_synth"/>
    <property type="match status" value="1"/>
</dbReference>
<dbReference type="Proteomes" id="UP000716004">
    <property type="component" value="Unassembled WGS sequence"/>
</dbReference>
<dbReference type="Gene3D" id="1.10.230.10">
    <property type="entry name" value="Cytochrome P450-Terp, domain 2"/>
    <property type="match status" value="1"/>
</dbReference>
<evidence type="ECO:0000313" key="9">
    <source>
        <dbReference type="EMBL" id="MBX8631115.1"/>
    </source>
</evidence>
<dbReference type="PANTHER" id="PTHR11739">
    <property type="entry name" value="CITRATE SYNTHASE"/>
    <property type="match status" value="1"/>
</dbReference>
<dbReference type="GO" id="GO:0006099">
    <property type="term" value="P:tricarboxylic acid cycle"/>
    <property type="evidence" value="ECO:0007669"/>
    <property type="project" value="UniProtKB-UniPathway"/>
</dbReference>
<accession>A0A8J7YM55</accession>
<dbReference type="InterPro" id="IPR036969">
    <property type="entry name" value="Citrate_synthase_sf"/>
</dbReference>
<dbReference type="EMBL" id="JAGVSJ010000002">
    <property type="protein sequence ID" value="MBX8631115.1"/>
    <property type="molecule type" value="Genomic_DNA"/>
</dbReference>
<evidence type="ECO:0000256" key="2">
    <source>
        <dbReference type="ARBA" id="ARBA00010566"/>
    </source>
</evidence>
<keyword evidence="4 6" id="KW-0808">Transferase</keyword>
<dbReference type="GO" id="GO:0036440">
    <property type="term" value="F:citrate synthase activity"/>
    <property type="evidence" value="ECO:0007669"/>
    <property type="project" value="UniProtKB-EC"/>
</dbReference>
<dbReference type="Pfam" id="PF00285">
    <property type="entry name" value="Citrate_synt"/>
    <property type="match status" value="1"/>
</dbReference>
<name>A0A8J7YM55_9ARCH</name>
<dbReference type="PROSITE" id="PS00480">
    <property type="entry name" value="CITRATE_SYNTHASE"/>
    <property type="match status" value="1"/>
</dbReference>
<dbReference type="CDD" id="cd06118">
    <property type="entry name" value="citrate_synt_like_1"/>
    <property type="match status" value="1"/>
</dbReference>
<sequence length="376" mass="41568">MNISNGLEDVYIKNTSITFIDGEKGILRYRGYDIHELAENCTFEEVAYLMIFGELPSRNELVSFSGTVQKSFSLPSYVLNVIDALPQDADILSVFETAFAAFSSEERNFSWSREATLAKAPEILGHAAAVLAAAYRHSQGLKYNPPPASDSYAKSFLSASFGAVPERKIVDAMNRSLVLYADHEVPASTTAALVASSTLSDMYSSIAAAVAALRGPLHGGAAEAAYRQFTEIGRAENTDEWFSKNIIQGKKRLMGFGHRVYRTYDPRMAIFKSMAASLAKDEEERNLLRIAERLERLGVEKFSPKGIYPNTDFYSGIAFRCIGFPVTMFTSLFALSRTAGWIAHMSEYVENGGRIMRPRAVYIGHGPRELPGEKAR</sequence>
<evidence type="ECO:0000313" key="10">
    <source>
        <dbReference type="Proteomes" id="UP000716004"/>
    </source>
</evidence>
<dbReference type="InterPro" id="IPR024176">
    <property type="entry name" value="Citrate_synthase_bac-typ"/>
</dbReference>
<protein>
    <recommendedName>
        <fullName evidence="6 8">Citrate synthase</fullName>
        <ecNumber evidence="6">2.3.3.16</ecNumber>
    </recommendedName>
</protein>
<dbReference type="UniPathway" id="UPA00223"/>
<comment type="caution">
    <text evidence="9">The sequence shown here is derived from an EMBL/GenBank/DDBJ whole genome shotgun (WGS) entry which is preliminary data.</text>
</comment>
<evidence type="ECO:0000256" key="8">
    <source>
        <dbReference type="RuleBase" id="RU000441"/>
    </source>
</evidence>
<dbReference type="NCBIfam" id="NF010640">
    <property type="entry name" value="PRK14037.1"/>
    <property type="match status" value="1"/>
</dbReference>
<feature type="active site" evidence="7">
    <location>
        <position position="312"/>
    </location>
</feature>
<dbReference type="InterPro" id="IPR016142">
    <property type="entry name" value="Citrate_synth-like_lrg_a-sub"/>
</dbReference>
<comment type="catalytic activity">
    <reaction evidence="5 6">
        <text>oxaloacetate + acetyl-CoA + H2O = citrate + CoA + H(+)</text>
        <dbReference type="Rhea" id="RHEA:16845"/>
        <dbReference type="ChEBI" id="CHEBI:15377"/>
        <dbReference type="ChEBI" id="CHEBI:15378"/>
        <dbReference type="ChEBI" id="CHEBI:16452"/>
        <dbReference type="ChEBI" id="CHEBI:16947"/>
        <dbReference type="ChEBI" id="CHEBI:57287"/>
        <dbReference type="ChEBI" id="CHEBI:57288"/>
        <dbReference type="EC" id="2.3.3.16"/>
    </reaction>
</comment>
<dbReference type="InterPro" id="IPR019810">
    <property type="entry name" value="Citrate_synthase_AS"/>
</dbReference>
<comment type="similarity">
    <text evidence="2 6 8">Belongs to the citrate synthase family.</text>
</comment>
<evidence type="ECO:0000256" key="3">
    <source>
        <dbReference type="ARBA" id="ARBA00022532"/>
    </source>
</evidence>
<reference evidence="9" key="1">
    <citation type="submission" date="2021-04" db="EMBL/GenBank/DDBJ databases">
        <title>Genomic insights into ecological role and evolution of a novel Thermoplasmata order Candidatus Sysuiplasmatales.</title>
        <authorList>
            <person name="Yuan Y."/>
        </authorList>
    </citation>
    <scope>NUCLEOTIDE SEQUENCE</scope>
    <source>
        <strain evidence="9">YP2-bin.285</strain>
    </source>
</reference>